<dbReference type="Pfam" id="PF00564">
    <property type="entry name" value="PB1"/>
    <property type="match status" value="1"/>
</dbReference>
<feature type="domain" description="PB1" evidence="1">
    <location>
        <begin position="50"/>
        <end position="136"/>
    </location>
</feature>
<organism evidence="2 3">
    <name type="scientific">Ilex paraguariensis</name>
    <name type="common">yerba mate</name>
    <dbReference type="NCBI Taxonomy" id="185542"/>
    <lineage>
        <taxon>Eukaryota</taxon>
        <taxon>Viridiplantae</taxon>
        <taxon>Streptophyta</taxon>
        <taxon>Embryophyta</taxon>
        <taxon>Tracheophyta</taxon>
        <taxon>Spermatophyta</taxon>
        <taxon>Magnoliopsida</taxon>
        <taxon>eudicotyledons</taxon>
        <taxon>Gunneridae</taxon>
        <taxon>Pentapetalae</taxon>
        <taxon>asterids</taxon>
        <taxon>campanulids</taxon>
        <taxon>Aquifoliales</taxon>
        <taxon>Aquifoliaceae</taxon>
        <taxon>Ilex</taxon>
    </lineage>
</organism>
<comment type="caution">
    <text evidence="2">The sequence shown here is derived from an EMBL/GenBank/DDBJ whole genome shotgun (WGS) entry which is preliminary data.</text>
</comment>
<evidence type="ECO:0000313" key="2">
    <source>
        <dbReference type="EMBL" id="CAK9147334.1"/>
    </source>
</evidence>
<dbReference type="PANTHER" id="PTHR31066">
    <property type="entry name" value="OS05G0427100 PROTEIN-RELATED"/>
    <property type="match status" value="1"/>
</dbReference>
<dbReference type="InterPro" id="IPR000270">
    <property type="entry name" value="PB1_dom"/>
</dbReference>
<accession>A0ABC8RQY7</accession>
<dbReference type="Proteomes" id="UP001642360">
    <property type="component" value="Unassembled WGS sequence"/>
</dbReference>
<dbReference type="InterPro" id="IPR053198">
    <property type="entry name" value="Gynoecium_Dev_Regulator"/>
</dbReference>
<keyword evidence="3" id="KW-1185">Reference proteome</keyword>
<dbReference type="SMART" id="SM00666">
    <property type="entry name" value="PB1"/>
    <property type="match status" value="1"/>
</dbReference>
<proteinExistence type="predicted"/>
<gene>
    <name evidence="2" type="ORF">ILEXP_LOCUS15221</name>
</gene>
<reference evidence="2 3" key="1">
    <citation type="submission" date="2024-02" db="EMBL/GenBank/DDBJ databases">
        <authorList>
            <person name="Vignale AGUSTIN F."/>
            <person name="Sosa J E."/>
            <person name="Modenutti C."/>
        </authorList>
    </citation>
    <scope>NUCLEOTIDE SEQUENCE [LARGE SCALE GENOMIC DNA]</scope>
</reference>
<dbReference type="PANTHER" id="PTHR31066:SF47">
    <property type="entry name" value="PB1 DOMAIN-CONTAINING PROTEIN"/>
    <property type="match status" value="1"/>
</dbReference>
<dbReference type="SUPFAM" id="SSF54277">
    <property type="entry name" value="CAD &amp; PB1 domains"/>
    <property type="match status" value="1"/>
</dbReference>
<evidence type="ECO:0000313" key="3">
    <source>
        <dbReference type="Proteomes" id="UP001642360"/>
    </source>
</evidence>
<sequence length="364" mass="40162">MSTEAGIVVEPIRWGSGRSLPGSAPGSAPGSPRNRVKFLCSHGGKILPRPADGHLKYAGGETRVISVPRDIKFPELMKKLTYLIEGEMVLKYQLIPEDLDALISVKSDEDLRHMLDECDRYESTGTPRLRAFLFPANSVVIENLTGSLEQRYVDAINGILRPSALSGMKHLSINANLAPYNFPSTCSSPISPESCTTEAMHPETVLLNGYQNGRIHMQRVHSSPSLCSLNGQHHSNQHIQQQHNHYYPNYRQSQPHGCHLSKPPIDSHKGGGPERFMTVRSVGRADSARYQVDHPPHVYYSSTRPSKGSGCCNKCSQFDECGPSCTERRFDRTGSFSLSPSFPLSPHYGHVGVRAWDSAMPGDS</sequence>
<name>A0ABC8RQY7_9AQUA</name>
<dbReference type="Gene3D" id="3.10.20.90">
    <property type="entry name" value="Phosphatidylinositol 3-kinase Catalytic Subunit, Chain A, domain 1"/>
    <property type="match status" value="1"/>
</dbReference>
<dbReference type="AlphaFoldDB" id="A0ABC8RQY7"/>
<dbReference type="CDD" id="cd06410">
    <property type="entry name" value="PB1_UP2"/>
    <property type="match status" value="1"/>
</dbReference>
<protein>
    <recommendedName>
        <fullName evidence="1">PB1 domain-containing protein</fullName>
    </recommendedName>
</protein>
<evidence type="ECO:0000259" key="1">
    <source>
        <dbReference type="SMART" id="SM00666"/>
    </source>
</evidence>
<dbReference type="EMBL" id="CAUOFW020001669">
    <property type="protein sequence ID" value="CAK9147334.1"/>
    <property type="molecule type" value="Genomic_DNA"/>
</dbReference>